<keyword evidence="2" id="KW-1185">Reference proteome</keyword>
<name>A0AC61RSV3_9FIRM</name>
<protein>
    <submittedName>
        <fullName evidence="1">Uncharacterized protein</fullName>
    </submittedName>
</protein>
<accession>A0AC61RSV3</accession>
<evidence type="ECO:0000313" key="2">
    <source>
        <dbReference type="Proteomes" id="UP000304953"/>
    </source>
</evidence>
<gene>
    <name evidence="1" type="ORF">E5329_18580</name>
</gene>
<proteinExistence type="predicted"/>
<dbReference type="EMBL" id="SRYA01000044">
    <property type="protein sequence ID" value="TGY93426.1"/>
    <property type="molecule type" value="Genomic_DNA"/>
</dbReference>
<evidence type="ECO:0000313" key="1">
    <source>
        <dbReference type="EMBL" id="TGY93426.1"/>
    </source>
</evidence>
<reference evidence="1" key="1">
    <citation type="submission" date="2019-04" db="EMBL/GenBank/DDBJ databases">
        <title>Microbes associate with the intestines of laboratory mice.</title>
        <authorList>
            <person name="Navarre W."/>
            <person name="Wong E."/>
            <person name="Huang K."/>
            <person name="Tropini C."/>
            <person name="Ng K."/>
            <person name="Yu B."/>
        </authorList>
    </citation>
    <scope>NUCLEOTIDE SEQUENCE</scope>
    <source>
        <strain evidence="1">NM01_1-7b</strain>
    </source>
</reference>
<dbReference type="Proteomes" id="UP000304953">
    <property type="component" value="Unassembled WGS sequence"/>
</dbReference>
<organism evidence="1 2">
    <name type="scientific">Petralouisia muris</name>
    <dbReference type="NCBI Taxonomy" id="3032872"/>
    <lineage>
        <taxon>Bacteria</taxon>
        <taxon>Bacillati</taxon>
        <taxon>Bacillota</taxon>
        <taxon>Clostridia</taxon>
        <taxon>Lachnospirales</taxon>
        <taxon>Lachnospiraceae</taxon>
        <taxon>Petralouisia</taxon>
    </lineage>
</organism>
<sequence>MKLYDKNAVAKFLDMTPKNVERLTDKGVLRTVGETKLYSLTEANHDYIRYLRDRNPETEEAVDLNEERAKLTKAKRLNEELDLALKRGELHKAEDVKKIMSATLINFKSRLSAIPAEEADKLATMTDKAKIFLYLNTKIKEALAELSNFEEIFKEEIQEDEEGND</sequence>
<comment type="caution">
    <text evidence="1">The sequence shown here is derived from an EMBL/GenBank/DDBJ whole genome shotgun (WGS) entry which is preliminary data.</text>
</comment>